<dbReference type="EMBL" id="BK016022">
    <property type="protein sequence ID" value="DAF90145.1"/>
    <property type="molecule type" value="Genomic_DNA"/>
</dbReference>
<proteinExistence type="predicted"/>
<reference evidence="1" key="1">
    <citation type="journal article" date="2021" name="Proc. Natl. Acad. Sci. U.S.A.">
        <title>A Catalog of Tens of Thousands of Viruses from Human Metagenomes Reveals Hidden Associations with Chronic Diseases.</title>
        <authorList>
            <person name="Tisza M.J."/>
            <person name="Buck C.B."/>
        </authorList>
    </citation>
    <scope>NUCLEOTIDE SEQUENCE</scope>
    <source>
        <strain evidence="1">CtWlk2</strain>
    </source>
</reference>
<accession>A0A8S5U6N3</accession>
<organism evidence="1">
    <name type="scientific">Siphoviridae sp. ctWlk2</name>
    <dbReference type="NCBI Taxonomy" id="2825539"/>
    <lineage>
        <taxon>Viruses</taxon>
        <taxon>Duplodnaviria</taxon>
        <taxon>Heunggongvirae</taxon>
        <taxon>Uroviricota</taxon>
        <taxon>Caudoviricetes</taxon>
    </lineage>
</organism>
<evidence type="ECO:0000313" key="1">
    <source>
        <dbReference type="EMBL" id="DAF90145.1"/>
    </source>
</evidence>
<protein>
    <submittedName>
        <fullName evidence="1">Uncharacterized protein</fullName>
    </submittedName>
</protein>
<name>A0A8S5U6N3_9CAUD</name>
<sequence>MAVAAFREVGSVTAARRPILLAHNQNRAAGNKVFRFFYA</sequence>